<evidence type="ECO:0000256" key="14">
    <source>
        <dbReference type="NCBIfam" id="TIGR00228"/>
    </source>
</evidence>
<dbReference type="InterPro" id="IPR012337">
    <property type="entry name" value="RNaseH-like_sf"/>
</dbReference>
<name>A0A1I1W7Z4_9BACT</name>
<evidence type="ECO:0000256" key="8">
    <source>
        <dbReference type="ARBA" id="ARBA00022842"/>
    </source>
</evidence>
<evidence type="ECO:0000256" key="7">
    <source>
        <dbReference type="ARBA" id="ARBA00022801"/>
    </source>
</evidence>
<keyword evidence="10 13" id="KW-0233">DNA recombination</keyword>
<dbReference type="HAMAP" id="MF_00034">
    <property type="entry name" value="RuvC"/>
    <property type="match status" value="1"/>
</dbReference>
<dbReference type="RefSeq" id="WP_096325929.1">
    <property type="nucleotide sequence ID" value="NZ_FOMX01000006.1"/>
</dbReference>
<evidence type="ECO:0000256" key="9">
    <source>
        <dbReference type="ARBA" id="ARBA00023125"/>
    </source>
</evidence>
<evidence type="ECO:0000256" key="6">
    <source>
        <dbReference type="ARBA" id="ARBA00022763"/>
    </source>
</evidence>
<dbReference type="InterPro" id="IPR036397">
    <property type="entry name" value="RNaseH_sf"/>
</dbReference>
<comment type="similarity">
    <text evidence="1 13">Belongs to the RuvC family.</text>
</comment>
<keyword evidence="8 13" id="KW-0460">Magnesium</keyword>
<evidence type="ECO:0000256" key="1">
    <source>
        <dbReference type="ARBA" id="ARBA00009518"/>
    </source>
</evidence>
<dbReference type="EMBL" id="FOMX01000006">
    <property type="protein sequence ID" value="SFD91244.1"/>
    <property type="molecule type" value="Genomic_DNA"/>
</dbReference>
<keyword evidence="11 13" id="KW-0234">DNA repair</keyword>
<keyword evidence="9 13" id="KW-0238">DNA-binding</keyword>
<dbReference type="GO" id="GO:0006310">
    <property type="term" value="P:DNA recombination"/>
    <property type="evidence" value="ECO:0007669"/>
    <property type="project" value="UniProtKB-UniRule"/>
</dbReference>
<evidence type="ECO:0000256" key="10">
    <source>
        <dbReference type="ARBA" id="ARBA00023172"/>
    </source>
</evidence>
<dbReference type="STRING" id="54.SAMN02745121_02149"/>
<dbReference type="GO" id="GO:0006281">
    <property type="term" value="P:DNA repair"/>
    <property type="evidence" value="ECO:0007669"/>
    <property type="project" value="UniProtKB-UniRule"/>
</dbReference>
<organism evidence="15 16">
    <name type="scientific">Nannocystis exedens</name>
    <dbReference type="NCBI Taxonomy" id="54"/>
    <lineage>
        <taxon>Bacteria</taxon>
        <taxon>Pseudomonadati</taxon>
        <taxon>Myxococcota</taxon>
        <taxon>Polyangia</taxon>
        <taxon>Nannocystales</taxon>
        <taxon>Nannocystaceae</taxon>
        <taxon>Nannocystis</taxon>
    </lineage>
</organism>
<dbReference type="Gene3D" id="3.30.420.10">
    <property type="entry name" value="Ribonuclease H-like superfamily/Ribonuclease H"/>
    <property type="match status" value="1"/>
</dbReference>
<dbReference type="InterPro" id="IPR002176">
    <property type="entry name" value="X-over_junc_endoDNase_RuvC"/>
</dbReference>
<keyword evidence="2 13" id="KW-0963">Cytoplasm</keyword>
<keyword evidence="3 13" id="KW-0540">Nuclease</keyword>
<keyword evidence="4 13" id="KW-0479">Metal-binding</keyword>
<comment type="subcellular location">
    <subcellularLocation>
        <location evidence="13">Cytoplasm</location>
    </subcellularLocation>
</comment>
<comment type="catalytic activity">
    <reaction evidence="12 13">
        <text>Endonucleolytic cleavage at a junction such as a reciprocal single-stranded crossover between two homologous DNA duplexes (Holliday junction).</text>
        <dbReference type="EC" id="3.1.21.10"/>
    </reaction>
</comment>
<dbReference type="AlphaFoldDB" id="A0A1I1W7Z4"/>
<protein>
    <recommendedName>
        <fullName evidence="13 14">Crossover junction endodeoxyribonuclease RuvC</fullName>
        <ecNumber evidence="13 14">3.1.21.10</ecNumber>
    </recommendedName>
    <alternativeName>
        <fullName evidence="13">Holliday junction nuclease RuvC</fullName>
    </alternativeName>
    <alternativeName>
        <fullName evidence="13">Holliday junction resolvase RuvC</fullName>
    </alternativeName>
</protein>
<evidence type="ECO:0000313" key="15">
    <source>
        <dbReference type="EMBL" id="SFD91244.1"/>
    </source>
</evidence>
<feature type="active site" evidence="13">
    <location>
        <position position="72"/>
    </location>
</feature>
<dbReference type="Pfam" id="PF02075">
    <property type="entry name" value="RuvC"/>
    <property type="match status" value="1"/>
</dbReference>
<evidence type="ECO:0000256" key="3">
    <source>
        <dbReference type="ARBA" id="ARBA00022722"/>
    </source>
</evidence>
<dbReference type="PANTHER" id="PTHR30194">
    <property type="entry name" value="CROSSOVER JUNCTION ENDODEOXYRIBONUCLEASE RUVC"/>
    <property type="match status" value="1"/>
</dbReference>
<dbReference type="FunFam" id="3.30.420.10:FF:000002">
    <property type="entry name" value="Crossover junction endodeoxyribonuclease RuvC"/>
    <property type="match status" value="1"/>
</dbReference>
<comment type="subunit">
    <text evidence="13">Homodimer which binds Holliday junction (HJ) DNA. The HJ becomes 2-fold symmetrical on binding to RuvC with unstacked arms; it has a different conformation from HJ DNA in complex with RuvA. In the full resolvosome a probable DNA-RuvA(4)-RuvB(12)-RuvC(2) complex forms which resolves the HJ.</text>
</comment>
<dbReference type="PRINTS" id="PR00696">
    <property type="entry name" value="RSOLVASERUVC"/>
</dbReference>
<sequence>MTPATRILGVDPGTRIVGYGLLDHRHGARPAYVECGVIRLREEDPMPVRLSVLARTIAELIAEFGPRVLSLEAAFHGVNASSALKLGQARGAVMAVAAERGLEVAEYPPAYVKRAVVGHGRATKQDVMARVQLLFGLARPPTADAADALAIALCHAHAPKLPRRTGP</sequence>
<evidence type="ECO:0000256" key="12">
    <source>
        <dbReference type="ARBA" id="ARBA00029354"/>
    </source>
</evidence>
<dbReference type="PANTHER" id="PTHR30194:SF3">
    <property type="entry name" value="CROSSOVER JUNCTION ENDODEOXYRIBONUCLEASE RUVC"/>
    <property type="match status" value="1"/>
</dbReference>
<dbReference type="GO" id="GO:0008821">
    <property type="term" value="F:crossover junction DNA endonuclease activity"/>
    <property type="evidence" value="ECO:0007669"/>
    <property type="project" value="UniProtKB-UniRule"/>
</dbReference>
<keyword evidence="6 13" id="KW-0227">DNA damage</keyword>
<evidence type="ECO:0000256" key="4">
    <source>
        <dbReference type="ARBA" id="ARBA00022723"/>
    </source>
</evidence>
<dbReference type="GO" id="GO:0048476">
    <property type="term" value="C:Holliday junction resolvase complex"/>
    <property type="evidence" value="ECO:0007669"/>
    <property type="project" value="UniProtKB-UniRule"/>
</dbReference>
<reference evidence="16" key="1">
    <citation type="submission" date="2016-10" db="EMBL/GenBank/DDBJ databases">
        <authorList>
            <person name="Varghese N."/>
            <person name="Submissions S."/>
        </authorList>
    </citation>
    <scope>NUCLEOTIDE SEQUENCE [LARGE SCALE GENOMIC DNA]</scope>
    <source>
        <strain evidence="16">ATCC 25963</strain>
    </source>
</reference>
<comment type="cofactor">
    <cofactor evidence="13">
        <name>Mg(2+)</name>
        <dbReference type="ChEBI" id="CHEBI:18420"/>
    </cofactor>
    <text evidence="13">Binds 2 Mg(2+) ion per subunit.</text>
</comment>
<dbReference type="NCBIfam" id="TIGR00228">
    <property type="entry name" value="ruvC"/>
    <property type="match status" value="1"/>
</dbReference>
<keyword evidence="5 13" id="KW-0255">Endonuclease</keyword>
<evidence type="ECO:0000256" key="2">
    <source>
        <dbReference type="ARBA" id="ARBA00022490"/>
    </source>
</evidence>
<comment type="function">
    <text evidence="13">The RuvA-RuvB-RuvC complex processes Holliday junction (HJ) DNA during genetic recombination and DNA repair. Endonuclease that resolves HJ intermediates. Cleaves cruciform DNA by making single-stranded nicks across the HJ at symmetrical positions within the homologous arms, yielding a 5'-phosphate and a 3'-hydroxyl group; requires a central core of homology in the junction. The consensus cleavage sequence is 5'-(A/T)TT(C/G)-3'. Cleavage occurs on the 3'-side of the TT dinucleotide at the point of strand exchange. HJ branch migration catalyzed by RuvA-RuvB allows RuvC to scan DNA until it finds its consensus sequence, where it cleaves and resolves the cruciform DNA.</text>
</comment>
<dbReference type="OrthoDB" id="9805499at2"/>
<feature type="active site" evidence="13">
    <location>
        <position position="11"/>
    </location>
</feature>
<evidence type="ECO:0000256" key="5">
    <source>
        <dbReference type="ARBA" id="ARBA00022759"/>
    </source>
</evidence>
<dbReference type="GO" id="GO:0005737">
    <property type="term" value="C:cytoplasm"/>
    <property type="evidence" value="ECO:0007669"/>
    <property type="project" value="UniProtKB-SubCell"/>
</dbReference>
<dbReference type="CDD" id="cd16962">
    <property type="entry name" value="RuvC"/>
    <property type="match status" value="1"/>
</dbReference>
<feature type="active site" evidence="13">
    <location>
        <position position="144"/>
    </location>
</feature>
<feature type="binding site" evidence="13">
    <location>
        <position position="11"/>
    </location>
    <ligand>
        <name>Mg(2+)</name>
        <dbReference type="ChEBI" id="CHEBI:18420"/>
        <label>1</label>
    </ligand>
</feature>
<feature type="binding site" evidence="13">
    <location>
        <position position="72"/>
    </location>
    <ligand>
        <name>Mg(2+)</name>
        <dbReference type="ChEBI" id="CHEBI:18420"/>
        <label>2</label>
    </ligand>
</feature>
<dbReference type="GO" id="GO:0000287">
    <property type="term" value="F:magnesium ion binding"/>
    <property type="evidence" value="ECO:0007669"/>
    <property type="project" value="UniProtKB-UniRule"/>
</dbReference>
<gene>
    <name evidence="13" type="primary">ruvC</name>
    <name evidence="15" type="ORF">SAMN02745121_02149</name>
</gene>
<feature type="binding site" evidence="13">
    <location>
        <position position="144"/>
    </location>
    <ligand>
        <name>Mg(2+)</name>
        <dbReference type="ChEBI" id="CHEBI:18420"/>
        <label>1</label>
    </ligand>
</feature>
<keyword evidence="16" id="KW-1185">Reference proteome</keyword>
<dbReference type="SUPFAM" id="SSF53098">
    <property type="entry name" value="Ribonuclease H-like"/>
    <property type="match status" value="1"/>
</dbReference>
<proteinExistence type="inferred from homology"/>
<dbReference type="EC" id="3.1.21.10" evidence="13 14"/>
<keyword evidence="7 13" id="KW-0378">Hydrolase</keyword>
<dbReference type="GO" id="GO:0003677">
    <property type="term" value="F:DNA binding"/>
    <property type="evidence" value="ECO:0007669"/>
    <property type="project" value="UniProtKB-KW"/>
</dbReference>
<dbReference type="Proteomes" id="UP000199400">
    <property type="component" value="Unassembled WGS sequence"/>
</dbReference>
<evidence type="ECO:0000313" key="16">
    <source>
        <dbReference type="Proteomes" id="UP000199400"/>
    </source>
</evidence>
<evidence type="ECO:0000256" key="13">
    <source>
        <dbReference type="HAMAP-Rule" id="MF_00034"/>
    </source>
</evidence>
<evidence type="ECO:0000256" key="11">
    <source>
        <dbReference type="ARBA" id="ARBA00023204"/>
    </source>
</evidence>
<accession>A0A1I1W7Z4</accession>